<evidence type="ECO:0000313" key="14">
    <source>
        <dbReference type="Proteomes" id="UP000092544"/>
    </source>
</evidence>
<accession>A0A1A8TV01</accession>
<dbReference type="STRING" id="1792290.MSP8886_04160"/>
<evidence type="ECO:0000256" key="2">
    <source>
        <dbReference type="ARBA" id="ARBA00022475"/>
    </source>
</evidence>
<dbReference type="Gene3D" id="1.10.287.950">
    <property type="entry name" value="Methyl-accepting chemotaxis protein"/>
    <property type="match status" value="1"/>
</dbReference>
<dbReference type="Proteomes" id="UP000092544">
    <property type="component" value="Unassembled WGS sequence"/>
</dbReference>
<evidence type="ECO:0000256" key="3">
    <source>
        <dbReference type="ARBA" id="ARBA00022500"/>
    </source>
</evidence>
<dbReference type="GO" id="GO:0006935">
    <property type="term" value="P:chemotaxis"/>
    <property type="evidence" value="ECO:0007669"/>
    <property type="project" value="UniProtKB-KW"/>
</dbReference>
<dbReference type="PROSITE" id="PS50111">
    <property type="entry name" value="CHEMOTAXIS_TRANSDUC_2"/>
    <property type="match status" value="1"/>
</dbReference>
<dbReference type="SMART" id="SM00283">
    <property type="entry name" value="MA"/>
    <property type="match status" value="1"/>
</dbReference>
<dbReference type="InterPro" id="IPR004089">
    <property type="entry name" value="MCPsignal_dom"/>
</dbReference>
<reference evidence="13 14" key="1">
    <citation type="submission" date="2016-06" db="EMBL/GenBank/DDBJ databases">
        <authorList>
            <person name="Kjaerup R.B."/>
            <person name="Dalgaard T.S."/>
            <person name="Juul-Madsen H.R."/>
        </authorList>
    </citation>
    <scope>NUCLEOTIDE SEQUENCE [LARGE SCALE GENOMIC DNA]</scope>
    <source>
        <strain evidence="13 14">CECT 8886</strain>
    </source>
</reference>
<dbReference type="InterPro" id="IPR033479">
    <property type="entry name" value="dCache_1"/>
</dbReference>
<dbReference type="FunFam" id="1.10.287.950:FF:000001">
    <property type="entry name" value="Methyl-accepting chemotaxis sensory transducer"/>
    <property type="match status" value="1"/>
</dbReference>
<keyword evidence="14" id="KW-1185">Reference proteome</keyword>
<evidence type="ECO:0000259" key="12">
    <source>
        <dbReference type="PROSITE" id="PS50111"/>
    </source>
</evidence>
<keyword evidence="7 9" id="KW-0807">Transducer</keyword>
<dbReference type="GO" id="GO:0007165">
    <property type="term" value="P:signal transduction"/>
    <property type="evidence" value="ECO:0007669"/>
    <property type="project" value="UniProtKB-KW"/>
</dbReference>
<dbReference type="PANTHER" id="PTHR32089">
    <property type="entry name" value="METHYL-ACCEPTING CHEMOTAXIS PROTEIN MCPB"/>
    <property type="match status" value="1"/>
</dbReference>
<dbReference type="CDD" id="cd11386">
    <property type="entry name" value="MCP_signal"/>
    <property type="match status" value="1"/>
</dbReference>
<evidence type="ECO:0000256" key="7">
    <source>
        <dbReference type="ARBA" id="ARBA00023224"/>
    </source>
</evidence>
<dbReference type="AlphaFoldDB" id="A0A1A8TV01"/>
<dbReference type="PANTHER" id="PTHR32089:SF33">
    <property type="entry name" value="TOXIN COREGULATED PILUS BIOSYNTHESIS PROTEIN I"/>
    <property type="match status" value="1"/>
</dbReference>
<evidence type="ECO:0000256" key="9">
    <source>
        <dbReference type="PROSITE-ProRule" id="PRU00284"/>
    </source>
</evidence>
<keyword evidence="2" id="KW-1003">Cell membrane</keyword>
<feature type="transmembrane region" description="Helical" evidence="11">
    <location>
        <begin position="272"/>
        <end position="300"/>
    </location>
</feature>
<dbReference type="PROSITE" id="PS51257">
    <property type="entry name" value="PROKAR_LIPOPROTEIN"/>
    <property type="match status" value="1"/>
</dbReference>
<evidence type="ECO:0000313" key="13">
    <source>
        <dbReference type="EMBL" id="SBS37529.1"/>
    </source>
</evidence>
<keyword evidence="6 11" id="KW-0472">Membrane</keyword>
<keyword evidence="10" id="KW-0175">Coiled coil</keyword>
<keyword evidence="3" id="KW-0145">Chemotaxis</keyword>
<keyword evidence="5 11" id="KW-1133">Transmembrane helix</keyword>
<protein>
    <submittedName>
        <fullName evidence="13">Methyl-accepting chemotaxis protein PctC</fullName>
    </submittedName>
</protein>
<evidence type="ECO:0000256" key="6">
    <source>
        <dbReference type="ARBA" id="ARBA00023136"/>
    </source>
</evidence>
<dbReference type="OrthoDB" id="5867045at2"/>
<comment type="similarity">
    <text evidence="8">Belongs to the methyl-accepting chemotaxis (MCP) protein family.</text>
</comment>
<evidence type="ECO:0000256" key="8">
    <source>
        <dbReference type="ARBA" id="ARBA00029447"/>
    </source>
</evidence>
<keyword evidence="4 11" id="KW-0812">Transmembrane</keyword>
<dbReference type="SUPFAM" id="SSF58104">
    <property type="entry name" value="Methyl-accepting chemotaxis protein (MCP) signaling domain"/>
    <property type="match status" value="1"/>
</dbReference>
<name>A0A1A8TV01_9GAMM</name>
<evidence type="ECO:0000256" key="10">
    <source>
        <dbReference type="SAM" id="Coils"/>
    </source>
</evidence>
<evidence type="ECO:0000256" key="5">
    <source>
        <dbReference type="ARBA" id="ARBA00022989"/>
    </source>
</evidence>
<dbReference type="RefSeq" id="WP_067020570.1">
    <property type="nucleotide sequence ID" value="NZ_FLOB01000019.1"/>
</dbReference>
<comment type="subcellular location">
    <subcellularLocation>
        <location evidence="1">Cell membrane</location>
        <topology evidence="1">Multi-pass membrane protein</topology>
    </subcellularLocation>
</comment>
<sequence length="628" mass="68973">MQISLKNRILFFTLFLILIISCILTWNGYYRFSSFNTKSALDNQKVETSLVAEALDEKINGYFKALNSFSVSFNDDLNFSDQQQVIKALDKLKKTDPHILAAFVGLKNGKSFEGGRFYPGFNAKELNKEWYVRAFSGEKNIITKAYFGEGEQADVFALASPIYHDGNVVAVVCITLKVAELTDYIKTLVPKNNVFVYDDSGYVVSAPSKELLGKNIYDIRPDYKKFSSSHPVLDYSIDGRGVKAFAGKLKDRNWTVVSFTWDDVVSKPSQDMLIGSIIIFAVLIILSLCIVYIGVVNLVYKPIGGEPKEISLIISRIAKGDLSQPLKQNGDETGIYSSIIALNNKLSDIIKGSLSISDSVSSASEELTLVMKSTAENAQEELKEVESIANAVNELSNASEEVSANAVQAEDQANKAIESVTKGHQGLEKSINLTRSINTTFNQTAEMIAKLREETLNIGEVTNVISSISEQTNLLALNAAIEAARAGEQGRGFAVVADEVRSLAAKTQESTSTIQAIINTLQDQSKKANDNMIENVRSIEESVELAENVKVSFDELTTYVRTLSDINTLVAAASQEQFNVTADINKNTATTVDLVNQNVSAVEQTQQAAKELAQLALKQKDTLDFFKH</sequence>
<feature type="transmembrane region" description="Helical" evidence="11">
    <location>
        <begin position="9"/>
        <end position="29"/>
    </location>
</feature>
<dbReference type="EMBL" id="FLOB01000019">
    <property type="protein sequence ID" value="SBS37529.1"/>
    <property type="molecule type" value="Genomic_DNA"/>
</dbReference>
<proteinExistence type="inferred from homology"/>
<dbReference type="GO" id="GO:0005886">
    <property type="term" value="C:plasma membrane"/>
    <property type="evidence" value="ECO:0007669"/>
    <property type="project" value="UniProtKB-SubCell"/>
</dbReference>
<evidence type="ECO:0000256" key="1">
    <source>
        <dbReference type="ARBA" id="ARBA00004651"/>
    </source>
</evidence>
<dbReference type="Gene3D" id="3.30.450.20">
    <property type="entry name" value="PAS domain"/>
    <property type="match status" value="2"/>
</dbReference>
<evidence type="ECO:0000256" key="4">
    <source>
        <dbReference type="ARBA" id="ARBA00022692"/>
    </source>
</evidence>
<feature type="domain" description="Methyl-accepting transducer" evidence="12">
    <location>
        <begin position="356"/>
        <end position="592"/>
    </location>
</feature>
<dbReference type="Pfam" id="PF00015">
    <property type="entry name" value="MCPsignal"/>
    <property type="match status" value="1"/>
</dbReference>
<evidence type="ECO:0000256" key="11">
    <source>
        <dbReference type="SAM" id="Phobius"/>
    </source>
</evidence>
<feature type="coiled-coil region" evidence="10">
    <location>
        <begin position="375"/>
        <end position="412"/>
    </location>
</feature>
<organism evidence="13 14">
    <name type="scientific">Marinomonas spartinae</name>
    <dbReference type="NCBI Taxonomy" id="1792290"/>
    <lineage>
        <taxon>Bacteria</taxon>
        <taxon>Pseudomonadati</taxon>
        <taxon>Pseudomonadota</taxon>
        <taxon>Gammaproteobacteria</taxon>
        <taxon>Oceanospirillales</taxon>
        <taxon>Oceanospirillaceae</taxon>
        <taxon>Marinomonas</taxon>
    </lineage>
</organism>
<gene>
    <name evidence="13" type="primary">pctC_10</name>
    <name evidence="13" type="ORF">MSP8886_04160</name>
</gene>
<dbReference type="Pfam" id="PF02743">
    <property type="entry name" value="dCache_1"/>
    <property type="match status" value="1"/>
</dbReference>